<dbReference type="STRING" id="1108050.A0A0B7FWG8"/>
<name>A0A0B7FWG8_THACB</name>
<dbReference type="InterPro" id="IPR027417">
    <property type="entry name" value="P-loop_NTPase"/>
</dbReference>
<dbReference type="Proteomes" id="UP000059188">
    <property type="component" value="Unassembled WGS sequence"/>
</dbReference>
<sequence>MQHICILNGKSGLGKTQIALKYAQTRRRFFSDILFVDASSRDTVKQSYMSFIAHKGRGTSMEDSLRWLSSNRTNWLIIVDGANATDLEFRSLLPSCNHGNIIITTQRSTFPSSSEWPHSESRLTRMNQEDSLALLAKVSGIAFPTPSSDPGLLDLIENAHFLPIPLIFTGMYLRRNFEVGINIDESCRLYQEQLFKGLQENPRSEPQRTSARSLVQAACAIAFPSLDPRVSNFLRILAFMHHRGIPEEVFRRAAEGLSTYTPTLPPTETEDRVTAFLNTLLDPFLDSNPKWNSTAFTHLMAEMLDHSFLDFAQPGALYSMPPCIHNAIAITQVSDAPFYCRVATHLLALAVDPNRDDYEELKFRQLVASHVNSVLLQGENVSLDEAARFVLVYLSNNQLEEAEILQLEVLEFRRRILGEAHPLSLDSQDQLDTIYRMRGKEAPNAHSIDEDYLASLPFSQLSRRPRVAQNRISVSLQRIGTNTPLADIVKHFTLVSRLRDLTHDLGSCPALRTSWGGIGDIYRGVLHDGTEVAIKTLRCSRTKPEGKIVKYTAREIAAWSKLDHPNILEFLGLAVFHNQLVMVSPWMHYGNVVEFATGRGANRCSLCLQLGSAVAYMHSMGVVHGDIKGANALVSEDGIVKLTDFGLTIVQEPDVYISITEKGGGTERWMAPELLLEDTAIRSKKADVYALGMTFLEIFTGLPPFNYVKRDCAVVAMITRGEAPRYANEIALYTRQSDRIWDMLQQCWKRNPGERPTAEHIKDIFYEIM</sequence>
<dbReference type="InterPro" id="IPR051681">
    <property type="entry name" value="Ser/Thr_Kinases-Pseudokinases"/>
</dbReference>
<dbReference type="OrthoDB" id="122279at2759"/>
<dbReference type="EMBL" id="LN679151">
    <property type="protein sequence ID" value="CEL61224.1"/>
    <property type="molecule type" value="Genomic_DNA"/>
</dbReference>
<dbReference type="Pfam" id="PF13374">
    <property type="entry name" value="TPR_10"/>
    <property type="match status" value="1"/>
</dbReference>
<dbReference type="InterPro" id="IPR011009">
    <property type="entry name" value="Kinase-like_dom_sf"/>
</dbReference>
<dbReference type="AlphaFoldDB" id="A0A0B7FWG8"/>
<gene>
    <name evidence="2" type="ORF">RSOLAG1IB_09857</name>
</gene>
<accession>A0A0B7FWG8</accession>
<dbReference type="Gene3D" id="1.10.510.10">
    <property type="entry name" value="Transferase(Phosphotransferase) domain 1"/>
    <property type="match status" value="1"/>
</dbReference>
<dbReference type="Pfam" id="PF00069">
    <property type="entry name" value="Pkinase"/>
    <property type="match status" value="1"/>
</dbReference>
<evidence type="ECO:0000313" key="3">
    <source>
        <dbReference type="Proteomes" id="UP000059188"/>
    </source>
</evidence>
<dbReference type="SUPFAM" id="SSF52540">
    <property type="entry name" value="P-loop containing nucleoside triphosphate hydrolases"/>
    <property type="match status" value="1"/>
</dbReference>
<dbReference type="SUPFAM" id="SSF56112">
    <property type="entry name" value="Protein kinase-like (PK-like)"/>
    <property type="match status" value="1"/>
</dbReference>
<dbReference type="PANTHER" id="PTHR44329:SF214">
    <property type="entry name" value="PROTEIN KINASE DOMAIN-CONTAINING PROTEIN"/>
    <property type="match status" value="1"/>
</dbReference>
<organism evidence="2 3">
    <name type="scientific">Thanatephorus cucumeris (strain AG1-IB / isolate 7/3/14)</name>
    <name type="common">Lettuce bottom rot fungus</name>
    <name type="synonym">Rhizoctonia solani</name>
    <dbReference type="NCBI Taxonomy" id="1108050"/>
    <lineage>
        <taxon>Eukaryota</taxon>
        <taxon>Fungi</taxon>
        <taxon>Dikarya</taxon>
        <taxon>Basidiomycota</taxon>
        <taxon>Agaricomycotina</taxon>
        <taxon>Agaricomycetes</taxon>
        <taxon>Cantharellales</taxon>
        <taxon>Ceratobasidiaceae</taxon>
        <taxon>Rhizoctonia</taxon>
        <taxon>Rhizoctonia solani AG-1</taxon>
    </lineage>
</organism>
<dbReference type="PANTHER" id="PTHR44329">
    <property type="entry name" value="SERINE/THREONINE-PROTEIN KINASE TNNI3K-RELATED"/>
    <property type="match status" value="1"/>
</dbReference>
<feature type="domain" description="Protein kinase" evidence="1">
    <location>
        <begin position="507"/>
        <end position="766"/>
    </location>
</feature>
<evidence type="ECO:0000313" key="2">
    <source>
        <dbReference type="EMBL" id="CEL61224.1"/>
    </source>
</evidence>
<dbReference type="Gene3D" id="3.40.50.300">
    <property type="entry name" value="P-loop containing nucleotide triphosphate hydrolases"/>
    <property type="match status" value="1"/>
</dbReference>
<dbReference type="PROSITE" id="PS50011">
    <property type="entry name" value="PROTEIN_KINASE_DOM"/>
    <property type="match status" value="1"/>
</dbReference>
<dbReference type="Gene3D" id="1.25.40.10">
    <property type="entry name" value="Tetratricopeptide repeat domain"/>
    <property type="match status" value="1"/>
</dbReference>
<dbReference type="InterPro" id="IPR011990">
    <property type="entry name" value="TPR-like_helical_dom_sf"/>
</dbReference>
<evidence type="ECO:0000259" key="1">
    <source>
        <dbReference type="PROSITE" id="PS50011"/>
    </source>
</evidence>
<dbReference type="SMART" id="SM00220">
    <property type="entry name" value="S_TKc"/>
    <property type="match status" value="1"/>
</dbReference>
<protein>
    <recommendedName>
        <fullName evidence="1">Protein kinase domain-containing protein</fullName>
    </recommendedName>
</protein>
<dbReference type="GO" id="GO:0005524">
    <property type="term" value="F:ATP binding"/>
    <property type="evidence" value="ECO:0007669"/>
    <property type="project" value="InterPro"/>
</dbReference>
<dbReference type="GO" id="GO:0004674">
    <property type="term" value="F:protein serine/threonine kinase activity"/>
    <property type="evidence" value="ECO:0007669"/>
    <property type="project" value="TreeGrafter"/>
</dbReference>
<reference evidence="2 3" key="1">
    <citation type="submission" date="2014-11" db="EMBL/GenBank/DDBJ databases">
        <authorList>
            <person name="Wibberg Daniel"/>
        </authorList>
    </citation>
    <scope>NUCLEOTIDE SEQUENCE [LARGE SCALE GENOMIC DNA]</scope>
    <source>
        <strain evidence="2">Rhizoctonia solani AG1-IB 7/3/14</strain>
    </source>
</reference>
<keyword evidence="3" id="KW-1185">Reference proteome</keyword>
<dbReference type="InterPro" id="IPR000719">
    <property type="entry name" value="Prot_kinase_dom"/>
</dbReference>
<proteinExistence type="predicted"/>